<dbReference type="PANTHER" id="PTHR15682:SF2">
    <property type="entry name" value="UNHEALTHY RIBOSOME BIOGENESIS PROTEIN 2 HOMOLOG"/>
    <property type="match status" value="1"/>
</dbReference>
<feature type="domain" description="Nucleolar 27S pre-rRNA processing Urb2/Npa2 C-terminal" evidence="2">
    <location>
        <begin position="1165"/>
        <end position="1381"/>
    </location>
</feature>
<evidence type="ECO:0000313" key="3">
    <source>
        <dbReference type="EMBL" id="CAG7560855.1"/>
    </source>
</evidence>
<dbReference type="Proteomes" id="UP000693738">
    <property type="component" value="Unassembled WGS sequence"/>
</dbReference>
<organism evidence="3 4">
    <name type="scientific">Fusarium equiseti</name>
    <name type="common">Fusarium scirpi</name>
    <dbReference type="NCBI Taxonomy" id="61235"/>
    <lineage>
        <taxon>Eukaryota</taxon>
        <taxon>Fungi</taxon>
        <taxon>Dikarya</taxon>
        <taxon>Ascomycota</taxon>
        <taxon>Pezizomycotina</taxon>
        <taxon>Sordariomycetes</taxon>
        <taxon>Hypocreomycetidae</taxon>
        <taxon>Hypocreales</taxon>
        <taxon>Nectriaceae</taxon>
        <taxon>Fusarium</taxon>
        <taxon>Fusarium incarnatum-equiseti species complex</taxon>
    </lineage>
</organism>
<dbReference type="GO" id="GO:0005730">
    <property type="term" value="C:nucleolus"/>
    <property type="evidence" value="ECO:0007669"/>
    <property type="project" value="TreeGrafter"/>
</dbReference>
<feature type="compositionally biased region" description="Low complexity" evidence="1">
    <location>
        <begin position="143"/>
        <end position="153"/>
    </location>
</feature>
<protein>
    <recommendedName>
        <fullName evidence="2">Nucleolar 27S pre-rRNA processing Urb2/Npa2 C-terminal domain-containing protein</fullName>
    </recommendedName>
</protein>
<evidence type="ECO:0000259" key="2">
    <source>
        <dbReference type="Pfam" id="PF10441"/>
    </source>
</evidence>
<comment type="caution">
    <text evidence="3">The sequence shown here is derived from an EMBL/GenBank/DDBJ whole genome shotgun (WGS) entry which is preliminary data.</text>
</comment>
<evidence type="ECO:0000256" key="1">
    <source>
        <dbReference type="SAM" id="MobiDB-lite"/>
    </source>
</evidence>
<dbReference type="InterPro" id="IPR018849">
    <property type="entry name" value="Urb2/Npa2_C"/>
</dbReference>
<dbReference type="InterPro" id="IPR052609">
    <property type="entry name" value="Ribosome_Biogenesis_Reg"/>
</dbReference>
<name>A0A8J2NJ21_FUSEQ</name>
<sequence length="1382" mass="153681">MDVDMADSPPQENSPTLVSFLSLSLAQSRICLHVLQEKMDLIKTVRGLDQSGPGEDGKNLEKLWRHLTVSADGQFHAAEESSLRWLLKSMNGSSKDAETLRRWPLTWTILECVFQRIPLFSLAKSLADRRFIVVLQQTLKDISQPTTDTSSTPSKRKRSTTKSFNLDDLRDTEGCLIAGDALFSALKTLLDRLDSSATQSSHDKIGAEHIRSLFCTSAADAASLTSLSLKLCDVALTSGDEQEGHGTWIETTTSIWDLHLQGSDDMMEVATQLFSPATAILDKLEGISGSQTTAVRESLRTKWTIDLEKLMHRNLILPARAAFINRQDLEPITKALHAASNNLDVAAPALYFLASSVTDALGEGRLRKGNIDWTKQIFKAVEGSLRDRKDRDQLVQVVLERAAEKSMAIDTDDLRSVCREYALQEESTNWRLVAVVASCDPDIFLQRSEEGARLLETVCERSTSQELTQNDHESVSKIIKAIAEVFRTGRVFGDFLKLWFRQLCKVEKQKSKITSPWLQVGQMQQGHDSFEILIEKEMSPQQLLDVLEWVKNEKLHARALCLFLDSIAQGIKSETYVDAVGGKLFDLVSDVKKSSSALTALKWGVVSKTISWVTAESRSEIWSAVQGQLTKILSESAVESRETYEAFKCCCQAWISMSPDGVHIAEPAGLVDAFTTRLSSELLSSKSLKGKDLSLFLQQSSAPAFLEEAAAEHYLAWFLQGCTRLTRFVYGTKATLPQALENALSLPSSQAAQLRDIWACLLENENSMNSVKVAGNLIDRLINSLEEDGKEKRWPAEASQTWIRSLSSAHTDAFTRPQRERIMTLLHAHRAKTTKRVSIEGWRYILTLSTKLMSRATFYDGMQFSHLAEVADAMSDLSSSTPTQDGSLTDLIDAYYAMAAATIRQMTEHVDERSVKYLNESRSFISDCEDAGDLSPFRLTLLKALITEVSKSANCSSHPELSSLPGVAKDALGKCVIAATGYFLTEKKAFDSHNVIADLRLFAAVDAAESLESIAGATKLKQSDVRKAEKRSHAAMESGDLRGWKVETFLRTFFTPLLEEPRPTTFYSLSQVPQKLREPYFKSNVVSIIKSMDTSAKMDYLRELVQAFVQGSSTDGQASAIHTVVDQLLASPDLQAEGSSYDLATAHSELTSTLLTLKSQSVSTRVCRILRALLEKKPQSMTQWNIELVLNTVSDLSLSTQPLDEELPNERVPYSSLCGLLEIIIKKHRLRLEGHHHLLLSTMQALLRNLIINHSATDILGQTLQESKAHLYARLITLICEPTAGAVARSQHQSALDSATDAAKRSAGRHMYLIMMQYVKLQLEADVPRRVNDALEPAMNSIFDITPPEVRKILNDAMDKSGRAILKEMFKRYTKFGKWSGV</sequence>
<evidence type="ECO:0000313" key="4">
    <source>
        <dbReference type="Proteomes" id="UP000693738"/>
    </source>
</evidence>
<accession>A0A8J2NJ21</accession>
<dbReference type="Pfam" id="PF10441">
    <property type="entry name" value="Urb2"/>
    <property type="match status" value="1"/>
</dbReference>
<dbReference type="GO" id="GO:0042254">
    <property type="term" value="P:ribosome biogenesis"/>
    <property type="evidence" value="ECO:0007669"/>
    <property type="project" value="TreeGrafter"/>
</dbReference>
<reference evidence="3" key="1">
    <citation type="submission" date="2021-05" db="EMBL/GenBank/DDBJ databases">
        <authorList>
            <person name="Khan N."/>
        </authorList>
    </citation>
    <scope>NUCLEOTIDE SEQUENCE</scope>
</reference>
<dbReference type="EMBL" id="CAJSTJ010000138">
    <property type="protein sequence ID" value="CAG7560855.1"/>
    <property type="molecule type" value="Genomic_DNA"/>
</dbReference>
<proteinExistence type="predicted"/>
<feature type="region of interest" description="Disordered" evidence="1">
    <location>
        <begin position="143"/>
        <end position="162"/>
    </location>
</feature>
<gene>
    <name evidence="3" type="ORF">FEQUK3_LOCUS6550</name>
</gene>
<dbReference type="PANTHER" id="PTHR15682">
    <property type="entry name" value="UNHEALTHY RIBOSOME BIOGENESIS PROTEIN 2 HOMOLOG"/>
    <property type="match status" value="1"/>
</dbReference>